<gene>
    <name evidence="7" type="ORF">CYJ19_09320</name>
</gene>
<accession>A0A2I1ILA2</accession>
<dbReference type="EMBL" id="PKKO01000005">
    <property type="protein sequence ID" value="PKY71906.1"/>
    <property type="molecule type" value="Genomic_DNA"/>
</dbReference>
<evidence type="ECO:0000256" key="3">
    <source>
        <dbReference type="ARBA" id="ARBA00022519"/>
    </source>
</evidence>
<evidence type="ECO:0000313" key="8">
    <source>
        <dbReference type="Proteomes" id="UP000235122"/>
    </source>
</evidence>
<organism evidence="7 8">
    <name type="scientific">Winkia neuii</name>
    <dbReference type="NCBI Taxonomy" id="33007"/>
    <lineage>
        <taxon>Bacteria</taxon>
        <taxon>Bacillati</taxon>
        <taxon>Actinomycetota</taxon>
        <taxon>Actinomycetes</taxon>
        <taxon>Actinomycetales</taxon>
        <taxon>Actinomycetaceae</taxon>
        <taxon>Winkia</taxon>
    </lineage>
</organism>
<evidence type="ECO:0000313" key="7">
    <source>
        <dbReference type="EMBL" id="PKY71906.1"/>
    </source>
</evidence>
<evidence type="ECO:0000256" key="1">
    <source>
        <dbReference type="ARBA" id="ARBA00004533"/>
    </source>
</evidence>
<dbReference type="GO" id="GO:0016746">
    <property type="term" value="F:acyltransferase activity"/>
    <property type="evidence" value="ECO:0007669"/>
    <property type="project" value="UniProtKB-KW"/>
</dbReference>
<evidence type="ECO:0000256" key="6">
    <source>
        <dbReference type="ARBA" id="ARBA00023315"/>
    </source>
</evidence>
<comment type="caution">
    <text evidence="7">The sequence shown here is derived from an EMBL/GenBank/DDBJ whole genome shotgun (WGS) entry which is preliminary data.</text>
</comment>
<dbReference type="AlphaFoldDB" id="A0A2I1ILA2"/>
<keyword evidence="6 7" id="KW-0012">Acyltransferase</keyword>
<dbReference type="Pfam" id="PF03279">
    <property type="entry name" value="Lip_A_acyltrans"/>
    <property type="match status" value="1"/>
</dbReference>
<proteinExistence type="predicted"/>
<reference evidence="7 8" key="1">
    <citation type="submission" date="2017-12" db="EMBL/GenBank/DDBJ databases">
        <title>Phylogenetic diversity of female urinary microbiome.</title>
        <authorList>
            <person name="Thomas-White K."/>
            <person name="Wolfe A.J."/>
        </authorList>
    </citation>
    <scope>NUCLEOTIDE SEQUENCE [LARGE SCALE GENOMIC DNA]</scope>
    <source>
        <strain evidence="7 8">UMB0402</strain>
    </source>
</reference>
<evidence type="ECO:0000256" key="2">
    <source>
        <dbReference type="ARBA" id="ARBA00022475"/>
    </source>
</evidence>
<dbReference type="STRING" id="33007.HMPREF3198_02158"/>
<keyword evidence="2" id="KW-1003">Cell membrane</keyword>
<dbReference type="GeneID" id="35866942"/>
<dbReference type="Proteomes" id="UP000235122">
    <property type="component" value="Unassembled WGS sequence"/>
</dbReference>
<keyword evidence="3" id="KW-0997">Cell inner membrane</keyword>
<dbReference type="PANTHER" id="PTHR30606">
    <property type="entry name" value="LIPID A BIOSYNTHESIS LAUROYL ACYLTRANSFERASE"/>
    <property type="match status" value="1"/>
</dbReference>
<evidence type="ECO:0000256" key="5">
    <source>
        <dbReference type="ARBA" id="ARBA00023136"/>
    </source>
</evidence>
<protein>
    <submittedName>
        <fullName evidence="7">Phosphatidylinositol mannoside acyltransferase</fullName>
    </submittedName>
</protein>
<keyword evidence="4 7" id="KW-0808">Transferase</keyword>
<dbReference type="RefSeq" id="WP_024331726.1">
    <property type="nucleotide sequence ID" value="NZ_JASOXK010000006.1"/>
</dbReference>
<dbReference type="PANTHER" id="PTHR30606:SF10">
    <property type="entry name" value="PHOSPHATIDYLINOSITOL MANNOSIDE ACYLTRANSFERASE"/>
    <property type="match status" value="1"/>
</dbReference>
<keyword evidence="5" id="KW-0472">Membrane</keyword>
<sequence length="303" mass="32905">MSFYDIALRVLGSVPPYWRDKAARIGSAAAVKAGYRGAVQLQNNLRRGGEEGVVEALGRYYNYFADLGNFAAASQLKIDAAVTASVPSQLYSDLKRGPVCVALGHCANWDLIGAWAATNLAPLTTVAEVVSPRALFDTFVRLRSRNHMNIVPAQKGRPVFGELLARARKGRGIFALLADRDITGAGIEVELFGQKALVAAGPAALAKQANLPLYVAVADQITLRGARLRAAGTKNGAELVVRGPIKVSDSVEETTQAWVDAFARELRPRLKSWHMCQPLFVSDLDPVRLARSRKKHEQMEKQS</sequence>
<keyword evidence="8" id="KW-1185">Reference proteome</keyword>
<dbReference type="GO" id="GO:0009247">
    <property type="term" value="P:glycolipid biosynthetic process"/>
    <property type="evidence" value="ECO:0007669"/>
    <property type="project" value="UniProtKB-ARBA"/>
</dbReference>
<comment type="subcellular location">
    <subcellularLocation>
        <location evidence="1">Cell inner membrane</location>
    </subcellularLocation>
</comment>
<evidence type="ECO:0000256" key="4">
    <source>
        <dbReference type="ARBA" id="ARBA00022679"/>
    </source>
</evidence>
<dbReference type="GO" id="GO:0005886">
    <property type="term" value="C:plasma membrane"/>
    <property type="evidence" value="ECO:0007669"/>
    <property type="project" value="UniProtKB-SubCell"/>
</dbReference>
<dbReference type="InterPro" id="IPR004960">
    <property type="entry name" value="LipA_acyltrans"/>
</dbReference>
<name>A0A2I1ILA2_9ACTO</name>